<evidence type="ECO:0000256" key="1">
    <source>
        <dbReference type="ARBA" id="ARBA00006484"/>
    </source>
</evidence>
<dbReference type="EMBL" id="CP003066">
    <property type="protein sequence ID" value="AGB17809.1"/>
    <property type="molecule type" value="Genomic_DNA"/>
</dbReference>
<proteinExistence type="inferred from homology"/>
<sequence>MKDFNGKVVIVTGGGQGIGRCITRAYAEKGAYVVIADIDDEAGEENQEYINSKGGRSIFIHTDVSQEEDVINMVNCAVKSFGKVDILINNAGIGSSGTIYTRTMDEWDRVINVNLRGTYICSKYAALNMKDNGGGVIINMASTRAFMSEPNTEPYSASKGGIIALTHSLAISLGKDKIRVNSISPGWIEVSEWKKSSKAKKAVLSEQDHNQHPAGRVGKPEDIAYACLYLSSDEASFITGANLTIDGGMTVKMIYV</sequence>
<dbReference type="RefSeq" id="WP_015310636.1">
    <property type="nucleotide sequence ID" value="NC_019970.1"/>
</dbReference>
<name>L0IGE7_THETR</name>
<dbReference type="KEGG" id="tto:Thethe_00066"/>
<dbReference type="FunFam" id="3.40.50.720:FF:000084">
    <property type="entry name" value="Short-chain dehydrogenase reductase"/>
    <property type="match status" value="1"/>
</dbReference>
<dbReference type="InterPro" id="IPR002347">
    <property type="entry name" value="SDR_fam"/>
</dbReference>
<dbReference type="SUPFAM" id="SSF51735">
    <property type="entry name" value="NAD(P)-binding Rossmann-fold domains"/>
    <property type="match status" value="1"/>
</dbReference>
<gene>
    <name evidence="3" type="ORF">Thethe_00066</name>
</gene>
<accession>L0IGE7</accession>
<dbReference type="PATRIC" id="fig|698948.3.peg.55"/>
<dbReference type="PANTHER" id="PTHR24321:SF8">
    <property type="entry name" value="ESTRADIOL 17-BETA-DEHYDROGENASE 8-RELATED"/>
    <property type="match status" value="1"/>
</dbReference>
<dbReference type="HOGENOM" id="CLU_010194_1_0_9"/>
<evidence type="ECO:0008006" key="5">
    <source>
        <dbReference type="Google" id="ProtNLM"/>
    </source>
</evidence>
<dbReference type="PRINTS" id="PR00081">
    <property type="entry name" value="GDHRDH"/>
</dbReference>
<dbReference type="NCBIfam" id="NF005559">
    <property type="entry name" value="PRK07231.1"/>
    <property type="match status" value="1"/>
</dbReference>
<dbReference type="AlphaFoldDB" id="L0IGE7"/>
<protein>
    <recommendedName>
        <fullName evidence="5">Short-chain alcohol dehydrogenase like protein</fullName>
    </recommendedName>
</protein>
<comment type="similarity">
    <text evidence="1">Belongs to the short-chain dehydrogenases/reductases (SDR) family.</text>
</comment>
<dbReference type="GO" id="GO:0016491">
    <property type="term" value="F:oxidoreductase activity"/>
    <property type="evidence" value="ECO:0007669"/>
    <property type="project" value="UniProtKB-KW"/>
</dbReference>
<dbReference type="PRINTS" id="PR00080">
    <property type="entry name" value="SDRFAMILY"/>
</dbReference>
<dbReference type="Gene3D" id="3.40.50.720">
    <property type="entry name" value="NAD(P)-binding Rossmann-like Domain"/>
    <property type="match status" value="1"/>
</dbReference>
<evidence type="ECO:0000313" key="3">
    <source>
        <dbReference type="EMBL" id="AGB17809.1"/>
    </source>
</evidence>
<dbReference type="InterPro" id="IPR036291">
    <property type="entry name" value="NAD(P)-bd_dom_sf"/>
</dbReference>
<dbReference type="PANTHER" id="PTHR24321">
    <property type="entry name" value="DEHYDROGENASES, SHORT CHAIN"/>
    <property type="match status" value="1"/>
</dbReference>
<dbReference type="PROSITE" id="PS00061">
    <property type="entry name" value="ADH_SHORT"/>
    <property type="match status" value="1"/>
</dbReference>
<organism evidence="3 4">
    <name type="scientific">Thermoanaerobacterium thermosaccharolyticum M0795</name>
    <dbReference type="NCBI Taxonomy" id="698948"/>
    <lineage>
        <taxon>Bacteria</taxon>
        <taxon>Bacillati</taxon>
        <taxon>Bacillota</taxon>
        <taxon>Clostridia</taxon>
        <taxon>Thermoanaerobacterales</taxon>
        <taxon>Thermoanaerobacteraceae</taxon>
        <taxon>Thermoanaerobacterium</taxon>
    </lineage>
</organism>
<dbReference type="Pfam" id="PF13561">
    <property type="entry name" value="adh_short_C2"/>
    <property type="match status" value="1"/>
</dbReference>
<evidence type="ECO:0000256" key="2">
    <source>
        <dbReference type="ARBA" id="ARBA00023002"/>
    </source>
</evidence>
<reference evidence="3 4" key="1">
    <citation type="submission" date="2012-03" db="EMBL/GenBank/DDBJ databases">
        <title>Complete sequence of chromosome of Thermoanaerobacterium thermosaccharolyticum M0795.</title>
        <authorList>
            <consortium name="US DOE Joint Genome Institute"/>
            <person name="Lucas S."/>
            <person name="Han J."/>
            <person name="Lapidus A."/>
            <person name="Cheng J.-F."/>
            <person name="Goodwin L."/>
            <person name="Pitluck S."/>
            <person name="Peters L."/>
            <person name="Teshima H."/>
            <person name="Detter J.C."/>
            <person name="Han C."/>
            <person name="Tapia R."/>
            <person name="Land M."/>
            <person name="Hauser L."/>
            <person name="Kyrpides N."/>
            <person name="Ivanova N."/>
            <person name="Pagani I."/>
            <person name="Feinberg L."/>
            <person name="Folden J."/>
            <person name="Hogsett D."/>
            <person name="Shaw J."/>
            <person name="Woyke T."/>
        </authorList>
    </citation>
    <scope>NUCLEOTIDE SEQUENCE [LARGE SCALE GENOMIC DNA]</scope>
    <source>
        <strain evidence="3 4">M0795</strain>
    </source>
</reference>
<dbReference type="GO" id="GO:0008206">
    <property type="term" value="P:bile acid metabolic process"/>
    <property type="evidence" value="ECO:0007669"/>
    <property type="project" value="UniProtKB-ARBA"/>
</dbReference>
<keyword evidence="2" id="KW-0560">Oxidoreductase</keyword>
<dbReference type="InterPro" id="IPR020904">
    <property type="entry name" value="Sc_DH/Rdtase_CS"/>
</dbReference>
<dbReference type="Proteomes" id="UP000010845">
    <property type="component" value="Chromosome"/>
</dbReference>
<evidence type="ECO:0000313" key="4">
    <source>
        <dbReference type="Proteomes" id="UP000010845"/>
    </source>
</evidence>